<gene>
    <name evidence="1" type="ORF">OPT61_g3065</name>
</gene>
<evidence type="ECO:0000313" key="1">
    <source>
        <dbReference type="EMBL" id="KAJ8115238.1"/>
    </source>
</evidence>
<keyword evidence="2" id="KW-1185">Reference proteome</keyword>
<organism evidence="1 2">
    <name type="scientific">Boeremia exigua</name>
    <dbReference type="NCBI Taxonomy" id="749465"/>
    <lineage>
        <taxon>Eukaryota</taxon>
        <taxon>Fungi</taxon>
        <taxon>Dikarya</taxon>
        <taxon>Ascomycota</taxon>
        <taxon>Pezizomycotina</taxon>
        <taxon>Dothideomycetes</taxon>
        <taxon>Pleosporomycetidae</taxon>
        <taxon>Pleosporales</taxon>
        <taxon>Pleosporineae</taxon>
        <taxon>Didymellaceae</taxon>
        <taxon>Boeremia</taxon>
    </lineage>
</organism>
<evidence type="ECO:0000313" key="2">
    <source>
        <dbReference type="Proteomes" id="UP001153331"/>
    </source>
</evidence>
<comment type="caution">
    <text evidence="1">The sequence shown here is derived from an EMBL/GenBank/DDBJ whole genome shotgun (WGS) entry which is preliminary data.</text>
</comment>
<protein>
    <submittedName>
        <fullName evidence="1">Uncharacterized protein</fullName>
    </submittedName>
</protein>
<dbReference type="EMBL" id="JAPHNI010000150">
    <property type="protein sequence ID" value="KAJ8115238.1"/>
    <property type="molecule type" value="Genomic_DNA"/>
</dbReference>
<name>A0ACC2IJ95_9PLEO</name>
<proteinExistence type="predicted"/>
<sequence length="468" mass="52909">MARTRCSLYFLILLAFQSVLIPCIEAQSNETFLEQPEYTTFELFKNSGLRPCPVNYTSSTKNALVPREPRRGGGGGGGTRGGGATNPLFASTWVSKQKPEDYCKYMTGTPIMIPTLPTQNSFTPWWPAFTMQFLSFLFTWVGLWWTTRGIERNPEAHDMSLPITFWMQLPIDICRMVAWFVRTIQGLADTEQFSWVSVIAWLVPFNYIWLTRLIVSKVKDDTSNTQPGTVETIQVQQFEEQGQPLYANYRDLGPQNKQMDPRAISVNNPIERRSKLHWISMTFLILTIAQWCLSLSVVALHFRYSWLDKDNHPTYLEAPRAISDPSSVADMPQSCLAWLQQSSSLIASELLDMHLVQVLFCLINAFQFIVCTVVVLVSSRGRYRVLGKLKISAWASLLSLGLPALGTGIWIIAKVVFGDQDTWITYTQNLNTTGGCTFAAVTMDRQWGYWDVQYGLPLRIGMSALGVA</sequence>
<reference evidence="1" key="1">
    <citation type="submission" date="2022-11" db="EMBL/GenBank/DDBJ databases">
        <title>Genome Sequence of Boeremia exigua.</title>
        <authorList>
            <person name="Buettner E."/>
        </authorList>
    </citation>
    <scope>NUCLEOTIDE SEQUENCE</scope>
    <source>
        <strain evidence="1">CU02</strain>
    </source>
</reference>
<accession>A0ACC2IJ95</accession>
<dbReference type="Proteomes" id="UP001153331">
    <property type="component" value="Unassembled WGS sequence"/>
</dbReference>